<feature type="domain" description="Nudix hydrolase" evidence="12">
    <location>
        <begin position="40"/>
        <end position="174"/>
    </location>
</feature>
<keyword evidence="7 10" id="KW-0464">Manganese</keyword>
<evidence type="ECO:0000256" key="10">
    <source>
        <dbReference type="HAMAP-Rule" id="MF_00202"/>
    </source>
</evidence>
<dbReference type="eggNOG" id="COG1443">
    <property type="taxonomic scope" value="Bacteria"/>
</dbReference>
<comment type="caution">
    <text evidence="13">The sequence shown here is derived from an EMBL/GenBank/DDBJ whole genome shotgun (WGS) entry which is preliminary data.</text>
</comment>
<dbReference type="AlphaFoldDB" id="A0A095VV38"/>
<evidence type="ECO:0000256" key="8">
    <source>
        <dbReference type="ARBA" id="ARBA00023229"/>
    </source>
</evidence>
<comment type="similarity">
    <text evidence="2 10">Belongs to the IPP isomerase type 1 family.</text>
</comment>
<dbReference type="Proteomes" id="UP000029640">
    <property type="component" value="Unassembled WGS sequence"/>
</dbReference>
<reference evidence="13 14" key="1">
    <citation type="journal article" date="2014" name="Genome Announc.">
        <title>Genome Sequence of Gammaproteobacterial Pseudohaliea rubra Type Strain DSM 19751, Isolated from Coastal Seawater of the Mediterranean Sea.</title>
        <authorList>
            <person name="Spring S."/>
            <person name="Fiebig A."/>
            <person name="Riedel T."/>
            <person name="Goker M."/>
            <person name="Klenk H.P."/>
        </authorList>
    </citation>
    <scope>NUCLEOTIDE SEQUENCE [LARGE SCALE GENOMIC DNA]</scope>
    <source>
        <strain evidence="13 14">DSM 19751</strain>
    </source>
</reference>
<dbReference type="InterPro" id="IPR011876">
    <property type="entry name" value="IsopentenylPP_isomerase_typ1"/>
</dbReference>
<dbReference type="SUPFAM" id="SSF55811">
    <property type="entry name" value="Nudix"/>
    <property type="match status" value="1"/>
</dbReference>
<dbReference type="HAMAP" id="MF_00202">
    <property type="entry name" value="Idi"/>
    <property type="match status" value="1"/>
</dbReference>
<dbReference type="InterPro" id="IPR056375">
    <property type="entry name" value="Idi_bact"/>
</dbReference>
<sequence>MQLARGQQVSFADEPLILVDSDDLPRGHDSKEAVHAGEGLLHRAFSVFLFLNADTVLLHERSGEKPLWPGFWTNSCCSHPRRGECNHTATQRRLEQELGVAAELTYLYKFEYAARYLDVGSERELCSVYIGALAQPLAPRPNPREIAAWGWFDCAAVDAWLAREPERFTPWFKLEWAALRGPYRGMVEDLFPTPGKRLAEAG</sequence>
<dbReference type="UniPathway" id="UPA00059">
    <property type="reaction ID" value="UER00104"/>
</dbReference>
<name>A0A095VV38_9GAMM</name>
<feature type="binding site" evidence="10">
    <location>
        <position position="35"/>
    </location>
    <ligand>
        <name>Mn(2+)</name>
        <dbReference type="ChEBI" id="CHEBI:29035"/>
    </ligand>
</feature>
<dbReference type="GO" id="GO:0046872">
    <property type="term" value="F:metal ion binding"/>
    <property type="evidence" value="ECO:0007669"/>
    <property type="project" value="UniProtKB-KW"/>
</dbReference>
<dbReference type="CDD" id="cd02885">
    <property type="entry name" value="NUDIX_IPP_Isomerase"/>
    <property type="match status" value="1"/>
</dbReference>
<gene>
    <name evidence="10" type="primary">idi</name>
    <name evidence="13" type="ORF">HRUBRA_00155</name>
</gene>
<evidence type="ECO:0000256" key="2">
    <source>
        <dbReference type="ARBA" id="ARBA00007579"/>
    </source>
</evidence>
<dbReference type="STRING" id="1265313.HRUBRA_00155"/>
<comment type="subcellular location">
    <subcellularLocation>
        <location evidence="10">Cytoplasm</location>
    </subcellularLocation>
</comment>
<feature type="binding site" evidence="10">
    <location>
        <position position="97"/>
    </location>
    <ligand>
        <name>Mg(2+)</name>
        <dbReference type="ChEBI" id="CHEBI:18420"/>
    </ligand>
</feature>
<evidence type="ECO:0000313" key="13">
    <source>
        <dbReference type="EMBL" id="KGE05210.1"/>
    </source>
</evidence>
<dbReference type="PANTHER" id="PTHR10885">
    <property type="entry name" value="ISOPENTENYL-DIPHOSPHATE DELTA-ISOMERASE"/>
    <property type="match status" value="1"/>
</dbReference>
<keyword evidence="9 10" id="KW-0413">Isomerase</keyword>
<dbReference type="InterPro" id="IPR000086">
    <property type="entry name" value="NUDIX_hydrolase_dom"/>
</dbReference>
<comment type="function">
    <text evidence="10">Catalyzes the 1,3-allylic rearrangement of the homoallylic substrate isopentenyl (IPP) to its highly electrophilic allylic isomer, dimethylallyl diphosphate (DMAPP).</text>
</comment>
<evidence type="ECO:0000256" key="1">
    <source>
        <dbReference type="ARBA" id="ARBA00004826"/>
    </source>
</evidence>
<organism evidence="13 14">
    <name type="scientific">Pseudohaliea rubra DSM 19751</name>
    <dbReference type="NCBI Taxonomy" id="1265313"/>
    <lineage>
        <taxon>Bacteria</taxon>
        <taxon>Pseudomonadati</taxon>
        <taxon>Pseudomonadota</taxon>
        <taxon>Gammaproteobacteria</taxon>
        <taxon>Cellvibrionales</taxon>
        <taxon>Halieaceae</taxon>
        <taxon>Pseudohaliea</taxon>
    </lineage>
</organism>
<feature type="binding site" evidence="10">
    <location>
        <position position="122"/>
    </location>
    <ligand>
        <name>Mn(2+)</name>
        <dbReference type="ChEBI" id="CHEBI:29035"/>
    </ligand>
</feature>
<protein>
    <recommendedName>
        <fullName evidence="3 10">Isopentenyl-diphosphate Delta-isomerase</fullName>
        <shortName evidence="10">IPP isomerase</shortName>
        <ecNumber evidence="3 10">5.3.3.2</ecNumber>
    </recommendedName>
    <alternativeName>
        <fullName evidence="10">IPP:DMAPP isomerase</fullName>
    </alternativeName>
    <alternativeName>
        <fullName evidence="10">Isopentenyl pyrophosphate isomerase</fullName>
    </alternativeName>
</protein>
<dbReference type="HOGENOM" id="CLU_060552_2_1_6"/>
<dbReference type="NCBIfam" id="NF002995">
    <property type="entry name" value="PRK03759.1"/>
    <property type="match status" value="1"/>
</dbReference>
<accession>A0A095VV38</accession>
<keyword evidence="8 10" id="KW-0414">Isoprene biosynthesis</keyword>
<dbReference type="PROSITE" id="PS51462">
    <property type="entry name" value="NUDIX"/>
    <property type="match status" value="1"/>
</dbReference>
<dbReference type="PATRIC" id="fig|1265313.6.peg.155"/>
<keyword evidence="14" id="KW-1185">Reference proteome</keyword>
<evidence type="ECO:0000256" key="9">
    <source>
        <dbReference type="ARBA" id="ARBA00023235"/>
    </source>
</evidence>
<feature type="active site" evidence="10 11">
    <location>
        <position position="77"/>
    </location>
</feature>
<keyword evidence="5 10" id="KW-0479">Metal-binding</keyword>
<evidence type="ECO:0000313" key="14">
    <source>
        <dbReference type="Proteomes" id="UP000029640"/>
    </source>
</evidence>
<feature type="binding site" evidence="10">
    <location>
        <position position="124"/>
    </location>
    <ligand>
        <name>Mn(2+)</name>
        <dbReference type="ChEBI" id="CHEBI:29035"/>
    </ligand>
</feature>
<proteinExistence type="inferred from homology"/>
<dbReference type="GO" id="GO:0009240">
    <property type="term" value="P:isopentenyl diphosphate biosynthetic process"/>
    <property type="evidence" value="ECO:0007669"/>
    <property type="project" value="TreeGrafter"/>
</dbReference>
<dbReference type="Pfam" id="PF00293">
    <property type="entry name" value="NUDIX"/>
    <property type="match status" value="1"/>
</dbReference>
<dbReference type="OrthoDB" id="9809458at2"/>
<comment type="catalytic activity">
    <reaction evidence="10">
        <text>isopentenyl diphosphate = dimethylallyl diphosphate</text>
        <dbReference type="Rhea" id="RHEA:23284"/>
        <dbReference type="ChEBI" id="CHEBI:57623"/>
        <dbReference type="ChEBI" id="CHEBI:128769"/>
        <dbReference type="EC" id="5.3.3.2"/>
    </reaction>
</comment>
<evidence type="ECO:0000259" key="12">
    <source>
        <dbReference type="PROSITE" id="PS51462"/>
    </source>
</evidence>
<dbReference type="Gene3D" id="3.90.79.10">
    <property type="entry name" value="Nucleoside Triphosphate Pyrophosphohydrolase"/>
    <property type="match status" value="1"/>
</dbReference>
<evidence type="ECO:0000256" key="4">
    <source>
        <dbReference type="ARBA" id="ARBA00022490"/>
    </source>
</evidence>
<comment type="pathway">
    <text evidence="1 10">Isoprenoid biosynthesis; dimethylallyl diphosphate biosynthesis; dimethylallyl diphosphate from isopentenyl diphosphate: step 1/1.</text>
</comment>
<keyword evidence="6 10" id="KW-0460">Magnesium</keyword>
<dbReference type="PIRSF" id="PIRSF018427">
    <property type="entry name" value="Isopntndiph_ism"/>
    <property type="match status" value="1"/>
</dbReference>
<evidence type="ECO:0000256" key="11">
    <source>
        <dbReference type="PIRSR" id="PIRSR018427-1"/>
    </source>
</evidence>
<dbReference type="PANTHER" id="PTHR10885:SF0">
    <property type="entry name" value="ISOPENTENYL-DIPHOSPHATE DELTA-ISOMERASE"/>
    <property type="match status" value="1"/>
</dbReference>
<feature type="binding site" evidence="10">
    <location>
        <position position="42"/>
    </location>
    <ligand>
        <name>Mn(2+)</name>
        <dbReference type="ChEBI" id="CHEBI:29035"/>
    </ligand>
</feature>
<dbReference type="NCBIfam" id="TIGR02150">
    <property type="entry name" value="IPP_isom_1"/>
    <property type="match status" value="1"/>
</dbReference>
<keyword evidence="4 10" id="KW-0963">Cytoplasm</keyword>
<comment type="cofactor">
    <cofactor evidence="10">
        <name>Mn(2+)</name>
        <dbReference type="ChEBI" id="CHEBI:29035"/>
    </cofactor>
    <text evidence="10">Binds 1 Mn(2+) ion per subunit.</text>
</comment>
<dbReference type="EC" id="5.3.3.2" evidence="3 10"/>
<comment type="cofactor">
    <cofactor evidence="10">
        <name>Mg(2+)</name>
        <dbReference type="ChEBI" id="CHEBI:18420"/>
    </cofactor>
    <text evidence="10">Binds 1 Mg(2+) ion per subunit. The magnesium ion binds only when substrate is bound.</text>
</comment>
<dbReference type="GO" id="GO:0004452">
    <property type="term" value="F:isopentenyl-diphosphate delta-isomerase activity"/>
    <property type="evidence" value="ECO:0007669"/>
    <property type="project" value="UniProtKB-UniRule"/>
</dbReference>
<dbReference type="EMBL" id="AUVB01000007">
    <property type="protein sequence ID" value="KGE05210.1"/>
    <property type="molecule type" value="Genomic_DNA"/>
</dbReference>
<feature type="binding site" evidence="10">
    <location>
        <position position="79"/>
    </location>
    <ligand>
        <name>Mn(2+)</name>
        <dbReference type="ChEBI" id="CHEBI:29035"/>
    </ligand>
</feature>
<dbReference type="RefSeq" id="WP_052094600.1">
    <property type="nucleotide sequence ID" value="NZ_KN234767.1"/>
</dbReference>
<dbReference type="InterPro" id="IPR015797">
    <property type="entry name" value="NUDIX_hydrolase-like_dom_sf"/>
</dbReference>
<dbReference type="GO" id="GO:0005737">
    <property type="term" value="C:cytoplasm"/>
    <property type="evidence" value="ECO:0007669"/>
    <property type="project" value="UniProtKB-SubCell"/>
</dbReference>
<evidence type="ECO:0000256" key="3">
    <source>
        <dbReference type="ARBA" id="ARBA00012057"/>
    </source>
</evidence>
<evidence type="ECO:0000256" key="7">
    <source>
        <dbReference type="ARBA" id="ARBA00023211"/>
    </source>
</evidence>
<dbReference type="GO" id="GO:0050992">
    <property type="term" value="P:dimethylallyl diphosphate biosynthetic process"/>
    <property type="evidence" value="ECO:0007669"/>
    <property type="project" value="UniProtKB-UniRule"/>
</dbReference>
<evidence type="ECO:0000256" key="5">
    <source>
        <dbReference type="ARBA" id="ARBA00022723"/>
    </source>
</evidence>
<evidence type="ECO:0000256" key="6">
    <source>
        <dbReference type="ARBA" id="ARBA00022842"/>
    </source>
</evidence>
<feature type="active site" evidence="10 11">
    <location>
        <position position="124"/>
    </location>
</feature>